<sequence>MNNKIKIIDITRVYHGYLNVDKVTLTHQKYDGSTSKVMDREVVVRNDAVAAVLYHPLENNFWFVEQIRVPTVFNGSGYLWECVAGLIDDGESPEQAIKREILEEVGFDVSHLESIGSFYSTPGGCSEKVHLYFAHVENQVQKGGGLVTENEDIKVIKYNSTELKQLYFEKKIEDGKTLIAVQWLLLHHPQIIDNKM</sequence>
<evidence type="ECO:0000256" key="3">
    <source>
        <dbReference type="ARBA" id="ARBA00012453"/>
    </source>
</evidence>
<dbReference type="EC" id="3.6.1.13" evidence="3"/>
<dbReference type="Pfam" id="PF00293">
    <property type="entry name" value="NUDIX"/>
    <property type="match status" value="1"/>
</dbReference>
<dbReference type="AlphaFoldDB" id="A0A1S1YW13"/>
<evidence type="ECO:0000256" key="8">
    <source>
        <dbReference type="ARBA" id="ARBA00025164"/>
    </source>
</evidence>
<organism evidence="17 18">
    <name type="scientific">Flammeovirga pacifica</name>
    <dbReference type="NCBI Taxonomy" id="915059"/>
    <lineage>
        <taxon>Bacteria</taxon>
        <taxon>Pseudomonadati</taxon>
        <taxon>Bacteroidota</taxon>
        <taxon>Cytophagia</taxon>
        <taxon>Cytophagales</taxon>
        <taxon>Flammeovirgaceae</taxon>
        <taxon>Flammeovirga</taxon>
    </lineage>
</organism>
<dbReference type="InterPro" id="IPR020476">
    <property type="entry name" value="Nudix_hydrolase"/>
</dbReference>
<evidence type="ECO:0000256" key="12">
    <source>
        <dbReference type="ARBA" id="ARBA00049546"/>
    </source>
</evidence>
<evidence type="ECO:0000256" key="2">
    <source>
        <dbReference type="ARBA" id="ARBA00007482"/>
    </source>
</evidence>
<dbReference type="STRING" id="915059.NH26_01140"/>
<dbReference type="RefSeq" id="WP_044226713.1">
    <property type="nucleotide sequence ID" value="NZ_JRYR02000001.1"/>
</dbReference>
<evidence type="ECO:0000256" key="13">
    <source>
        <dbReference type="PIRSR" id="PIRSR604385-2"/>
    </source>
</evidence>
<evidence type="ECO:0000256" key="6">
    <source>
        <dbReference type="ARBA" id="ARBA00022801"/>
    </source>
</evidence>
<evidence type="ECO:0000256" key="11">
    <source>
        <dbReference type="ARBA" id="ARBA00033056"/>
    </source>
</evidence>
<dbReference type="GO" id="GO:0006753">
    <property type="term" value="P:nucleoside phosphate metabolic process"/>
    <property type="evidence" value="ECO:0007669"/>
    <property type="project" value="TreeGrafter"/>
</dbReference>
<feature type="binding site" evidence="13">
    <location>
        <position position="151"/>
    </location>
    <ligand>
        <name>Mg(2+)</name>
        <dbReference type="ChEBI" id="CHEBI:18420"/>
        <label>2</label>
    </ligand>
</feature>
<evidence type="ECO:0000313" key="17">
    <source>
        <dbReference type="EMBL" id="OHX65053.1"/>
    </source>
</evidence>
<keyword evidence="18" id="KW-1185">Reference proteome</keyword>
<keyword evidence="5 13" id="KW-0479">Metal-binding</keyword>
<feature type="binding site" evidence="13">
    <location>
        <position position="84"/>
    </location>
    <ligand>
        <name>Mg(2+)</name>
        <dbReference type="ChEBI" id="CHEBI:18420"/>
        <label>1</label>
    </ligand>
</feature>
<dbReference type="GO" id="GO:0019693">
    <property type="term" value="P:ribose phosphate metabolic process"/>
    <property type="evidence" value="ECO:0007669"/>
    <property type="project" value="TreeGrafter"/>
</dbReference>
<evidence type="ECO:0000256" key="9">
    <source>
        <dbReference type="ARBA" id="ARBA00030162"/>
    </source>
</evidence>
<keyword evidence="6 15" id="KW-0378">Hydrolase</keyword>
<evidence type="ECO:0000259" key="16">
    <source>
        <dbReference type="PROSITE" id="PS51462"/>
    </source>
</evidence>
<dbReference type="EMBL" id="JRYR02000001">
    <property type="protein sequence ID" value="OHX65053.1"/>
    <property type="molecule type" value="Genomic_DNA"/>
</dbReference>
<comment type="cofactor">
    <cofactor evidence="1 13">
        <name>Mg(2+)</name>
        <dbReference type="ChEBI" id="CHEBI:18420"/>
    </cofactor>
</comment>
<evidence type="ECO:0000256" key="7">
    <source>
        <dbReference type="ARBA" id="ARBA00022842"/>
    </source>
</evidence>
<name>A0A1S1YW13_FLAPC</name>
<comment type="caution">
    <text evidence="17">The sequence shown here is derived from an EMBL/GenBank/DDBJ whole genome shotgun (WGS) entry which is preliminary data.</text>
</comment>
<dbReference type="GO" id="GO:0005829">
    <property type="term" value="C:cytosol"/>
    <property type="evidence" value="ECO:0007669"/>
    <property type="project" value="TreeGrafter"/>
</dbReference>
<dbReference type="InterPro" id="IPR015797">
    <property type="entry name" value="NUDIX_hydrolase-like_dom_sf"/>
</dbReference>
<feature type="domain" description="Nudix hydrolase" evidence="16">
    <location>
        <begin position="44"/>
        <end position="185"/>
    </location>
</feature>
<evidence type="ECO:0000256" key="15">
    <source>
        <dbReference type="RuleBase" id="RU003476"/>
    </source>
</evidence>
<reference evidence="17 18" key="1">
    <citation type="journal article" date="2012" name="Int. J. Syst. Evol. Microbiol.">
        <title>Flammeovirga pacifica sp. nov., isolated from deep-sea sediment.</title>
        <authorList>
            <person name="Xu H."/>
            <person name="Fu Y."/>
            <person name="Yang N."/>
            <person name="Ding Z."/>
            <person name="Lai Q."/>
            <person name="Zeng R."/>
        </authorList>
    </citation>
    <scope>NUCLEOTIDE SEQUENCE [LARGE SCALE GENOMIC DNA]</scope>
    <source>
        <strain evidence="18">DSM 24597 / LMG 26175 / WPAGA1</strain>
    </source>
</reference>
<dbReference type="GO" id="GO:0047631">
    <property type="term" value="F:ADP-ribose diphosphatase activity"/>
    <property type="evidence" value="ECO:0007669"/>
    <property type="project" value="UniProtKB-EC"/>
</dbReference>
<dbReference type="GO" id="GO:0046872">
    <property type="term" value="F:metal ion binding"/>
    <property type="evidence" value="ECO:0007669"/>
    <property type="project" value="UniProtKB-KW"/>
</dbReference>
<keyword evidence="7 13" id="KW-0460">Magnesium</keyword>
<dbReference type="PANTHER" id="PTHR11839:SF5">
    <property type="entry name" value="ADP-RIBOSE PYROPHOSPHATASE"/>
    <property type="match status" value="1"/>
</dbReference>
<dbReference type="InterPro" id="IPR000086">
    <property type="entry name" value="NUDIX_hydrolase_dom"/>
</dbReference>
<dbReference type="OrthoDB" id="1523642at2"/>
<comment type="similarity">
    <text evidence="2">Belongs to the Nudix hydrolase family. NudF subfamily.</text>
</comment>
<dbReference type="NCBIfam" id="TIGR00052">
    <property type="entry name" value="nudix-type nucleoside diphosphatase, YffH/AdpP family"/>
    <property type="match status" value="1"/>
</dbReference>
<dbReference type="SUPFAM" id="SSF55811">
    <property type="entry name" value="Nudix"/>
    <property type="match status" value="1"/>
</dbReference>
<dbReference type="Gene3D" id="3.90.79.10">
    <property type="entry name" value="Nucleoside Triphosphate Pyrophosphohydrolase"/>
    <property type="match status" value="1"/>
</dbReference>
<evidence type="ECO:0000313" key="18">
    <source>
        <dbReference type="Proteomes" id="UP000179797"/>
    </source>
</evidence>
<accession>A0A1S1YW13</accession>
<comment type="function">
    <text evidence="8">Acts on ADP-mannose and ADP-glucose as well as ADP-ribose. Prevents glycogen biosynthesis. The reaction catalyzed by this enzyme is a limiting step of the gluconeogenic process.</text>
</comment>
<dbReference type="Proteomes" id="UP000179797">
    <property type="component" value="Unassembled WGS sequence"/>
</dbReference>
<comment type="catalytic activity">
    <reaction evidence="12">
        <text>ADP-D-ribose + H2O = D-ribose 5-phosphate + AMP + 2 H(+)</text>
        <dbReference type="Rhea" id="RHEA:10412"/>
        <dbReference type="ChEBI" id="CHEBI:15377"/>
        <dbReference type="ChEBI" id="CHEBI:15378"/>
        <dbReference type="ChEBI" id="CHEBI:57967"/>
        <dbReference type="ChEBI" id="CHEBI:78346"/>
        <dbReference type="ChEBI" id="CHEBI:456215"/>
        <dbReference type="EC" id="3.6.1.13"/>
    </reaction>
</comment>
<feature type="binding site" evidence="13">
    <location>
        <position position="104"/>
    </location>
    <ligand>
        <name>Mg(2+)</name>
        <dbReference type="ChEBI" id="CHEBI:18420"/>
        <label>2</label>
    </ligand>
</feature>
<evidence type="ECO:0000256" key="5">
    <source>
        <dbReference type="ARBA" id="ARBA00022723"/>
    </source>
</evidence>
<dbReference type="PRINTS" id="PR00502">
    <property type="entry name" value="NUDIXFAMILY"/>
</dbReference>
<dbReference type="PROSITE" id="PS00893">
    <property type="entry name" value="NUDIX_BOX"/>
    <property type="match status" value="1"/>
</dbReference>
<evidence type="ECO:0000256" key="1">
    <source>
        <dbReference type="ARBA" id="ARBA00001946"/>
    </source>
</evidence>
<feature type="binding site" evidence="13">
    <location>
        <position position="100"/>
    </location>
    <ligand>
        <name>Mg(2+)</name>
        <dbReference type="ChEBI" id="CHEBI:18420"/>
        <label>2</label>
    </ligand>
</feature>
<evidence type="ECO:0000256" key="14">
    <source>
        <dbReference type="PIRSR" id="PIRSR604385-3"/>
    </source>
</evidence>
<proteinExistence type="inferred from homology"/>
<dbReference type="GO" id="GO:0019144">
    <property type="term" value="F:ADP-sugar diphosphatase activity"/>
    <property type="evidence" value="ECO:0007669"/>
    <property type="project" value="TreeGrafter"/>
</dbReference>
<feature type="short sequence motif" description="Nudix box" evidence="14">
    <location>
        <begin position="85"/>
        <end position="107"/>
    </location>
</feature>
<evidence type="ECO:0000256" key="4">
    <source>
        <dbReference type="ARBA" id="ARBA00013297"/>
    </source>
</evidence>
<dbReference type="PANTHER" id="PTHR11839">
    <property type="entry name" value="UDP/ADP-SUGAR PYROPHOSPHATASE"/>
    <property type="match status" value="1"/>
</dbReference>
<dbReference type="InterPro" id="IPR020084">
    <property type="entry name" value="NUDIX_hydrolase_CS"/>
</dbReference>
<gene>
    <name evidence="17" type="ORF">NH26_01140</name>
</gene>
<protein>
    <recommendedName>
        <fullName evidence="4">ADP-ribose pyrophosphatase</fullName>
        <ecNumber evidence="3">3.6.1.13</ecNumber>
    </recommendedName>
    <alternativeName>
        <fullName evidence="9">ADP-ribose diphosphatase</fullName>
    </alternativeName>
    <alternativeName>
        <fullName evidence="11">ADP-ribose phosphohydrolase</fullName>
    </alternativeName>
    <alternativeName>
        <fullName evidence="10">Adenosine diphosphoribose pyrophosphatase</fullName>
    </alternativeName>
</protein>
<evidence type="ECO:0000256" key="10">
    <source>
        <dbReference type="ARBA" id="ARBA00030308"/>
    </source>
</evidence>
<dbReference type="PROSITE" id="PS51462">
    <property type="entry name" value="NUDIX"/>
    <property type="match status" value="1"/>
</dbReference>
<dbReference type="InterPro" id="IPR004385">
    <property type="entry name" value="NDP_pyrophosphatase"/>
</dbReference>